<organism evidence="1 2">
    <name type="scientific">Paraburkholderia franconis</name>
    <dbReference type="NCBI Taxonomy" id="2654983"/>
    <lineage>
        <taxon>Bacteria</taxon>
        <taxon>Pseudomonadati</taxon>
        <taxon>Pseudomonadota</taxon>
        <taxon>Betaproteobacteria</taxon>
        <taxon>Burkholderiales</taxon>
        <taxon>Burkholderiaceae</taxon>
        <taxon>Paraburkholderia</taxon>
    </lineage>
</organism>
<gene>
    <name evidence="1" type="ORF">GCT13_45260</name>
</gene>
<accession>A0A7X1NKN0</accession>
<evidence type="ECO:0000313" key="1">
    <source>
        <dbReference type="EMBL" id="MPW23719.1"/>
    </source>
</evidence>
<protein>
    <recommendedName>
        <fullName evidence="3">Phasin domain-containing protein</fullName>
    </recommendedName>
</protein>
<sequence length="97" mass="10354">MDTAPANLHATISTPPWGTTPAYGPPCDAATLHALALAHSEALTKWMALWTVMCTRMATAQNVLDYAAIGPLMLPAYASQTMLYYKRLSEIASGVSV</sequence>
<evidence type="ECO:0000313" key="2">
    <source>
        <dbReference type="Proteomes" id="UP000484381"/>
    </source>
</evidence>
<evidence type="ECO:0008006" key="3">
    <source>
        <dbReference type="Google" id="ProtNLM"/>
    </source>
</evidence>
<name>A0A7X1NKN0_9BURK</name>
<dbReference type="AlphaFoldDB" id="A0A7X1NKN0"/>
<comment type="caution">
    <text evidence="1">The sequence shown here is derived from an EMBL/GenBank/DDBJ whole genome shotgun (WGS) entry which is preliminary data.</text>
</comment>
<dbReference type="RefSeq" id="WP_152768168.1">
    <property type="nucleotide sequence ID" value="NZ_WHNP01000132.1"/>
</dbReference>
<keyword evidence="2" id="KW-1185">Reference proteome</keyword>
<reference evidence="1 2" key="1">
    <citation type="submission" date="2019-10" db="EMBL/GenBank/DDBJ databases">
        <title>Paraburkholderia sp. isolated from nodules of Mimosa pudica from Brazilian Atlantic Forest soils.</title>
        <authorList>
            <person name="Paulitsch F."/>
            <person name="Hungria M."/>
            <person name="Dall'Agnol R."/>
        </authorList>
    </citation>
    <scope>NUCLEOTIDE SEQUENCE [LARGE SCALE GENOMIC DNA]</scope>
    <source>
        <strain evidence="1 2">CNPSo 3157</strain>
    </source>
</reference>
<dbReference type="EMBL" id="WHNP01000132">
    <property type="protein sequence ID" value="MPW23719.1"/>
    <property type="molecule type" value="Genomic_DNA"/>
</dbReference>
<dbReference type="Proteomes" id="UP000484381">
    <property type="component" value="Unassembled WGS sequence"/>
</dbReference>
<proteinExistence type="predicted"/>